<reference evidence="1" key="1">
    <citation type="submission" date="2023-04" db="EMBL/GenBank/DDBJ databases">
        <title>Draft Genome sequencing of Naganishia species isolated from polar environments using Oxford Nanopore Technology.</title>
        <authorList>
            <person name="Leo P."/>
            <person name="Venkateswaran K."/>
        </authorList>
    </citation>
    <scope>NUCLEOTIDE SEQUENCE</scope>
    <source>
        <strain evidence="1">DBVPG 5303</strain>
    </source>
</reference>
<evidence type="ECO:0000313" key="1">
    <source>
        <dbReference type="EMBL" id="KAJ9115154.1"/>
    </source>
</evidence>
<gene>
    <name evidence="1" type="ORF">QFC24_007065</name>
</gene>
<name>A0ACC2WVI9_9TREE</name>
<evidence type="ECO:0000313" key="2">
    <source>
        <dbReference type="Proteomes" id="UP001234202"/>
    </source>
</evidence>
<sequence length="1196" mass="125266">MESVRRDQIVYRFYVKTLGVLADARLEFPAAVEDGKGQVRIDKWFNLPLPDHQLFRSELAPYRALSGTPSSSAGGSLHKDATNATTTTTTTTTGTPTIAPPPLLIAFTLDTSAIQHDERLYCRTRHGDNVVAVQLESGTRDRSREQQSKRKHGIVIERWTLRALPSSATTAANSVASASASSSYRAGCIHFRELFAYVETLPAHELVQRIRGQQGHDQRLGIGVKVWSVGEAAAAVDGPDGEGALEEAWEMMEDGLIPLHEPVTPLSASSRSRQRESTTIHRSFPPVTLGNAQFQLQVEARRDVDFFVDISSRDSSLGNSSISSSQNSSREEDEHRYQEEEPREEEEEEEEYFTPTIRHDASTPASPRRVSYLSANQIPRNPVHLANVQPVTAGLSATRPAGPLSSPRAHALKSHHHSEQPDTGNSTATATTTGAATRGGESSGEGRRRTIPEAHDRLQQPPPFAASSSSQGRGQTESSSGSFTTARYSGIQEQGDRVSSSPIPGAPIGRRYSGMGVTGGGAGGGGSEGGSGGSFTGPRYGTLQSDRVSSSPIPASQTGRRYSGLGGGGVEGGVRGSPLSTGGGIGLGISRTSSSGGGGATGAYYERPSSSYQRPSSYLSHSGRSFTQIGGGPIPAAAGGASYGASETSRPRLQSSLGAHAGMAASPGTPPFPGSGGSRPSSFSYSPSTAYLSNAAGRSSSTRAINHYVTETGTPPIPETHESGDDTDVPGGGGSGAAPAPGTSFGAGSRNLKRYSSSFGQQQQVLQQQRRGTPLGGGSTTSSGDPGSLMFAGSESRRTSARGSFDSMGMRRPSVTSLTRVHAPPTPEDADDIHAFLRTLDLLAHPTSSTSDGSDSLSASRPRSGAETGKEQPSSGNSSMYRKPLTKSQVDDALRRMAGSYTPLFPLPSTSGSGLSSRGPPVLRVPGAQPSLPSTTLDRPFGTPPQASLPRHSSSVKSSSPLAGEPIRGHRIRSSLDTTASRSESTSAASAASSAHDQIVEPLTFGKTRAGHVDKSSEDGGRAESRRGTVLMRGGFGQFDPPPSSRGHSSLGPAVSAPSIHSAKFQLQRRLTGEAGLEGSDRGKRQYGDGNTERVTAPILSAGAQPLDQGVRSWTHRRALGGEEDDSRLAARSALYTAPGSLESRQQRGLGSTGWPSECSSPHQAQPRRSGMPSTRRKTSDDGDDSIVGNLEMSGA</sequence>
<proteinExistence type="predicted"/>
<organism evidence="1 2">
    <name type="scientific">Naganishia onofrii</name>
    <dbReference type="NCBI Taxonomy" id="1851511"/>
    <lineage>
        <taxon>Eukaryota</taxon>
        <taxon>Fungi</taxon>
        <taxon>Dikarya</taxon>
        <taxon>Basidiomycota</taxon>
        <taxon>Agaricomycotina</taxon>
        <taxon>Tremellomycetes</taxon>
        <taxon>Filobasidiales</taxon>
        <taxon>Filobasidiaceae</taxon>
        <taxon>Naganishia</taxon>
    </lineage>
</organism>
<dbReference type="EMBL" id="JASBWV010000048">
    <property type="protein sequence ID" value="KAJ9115154.1"/>
    <property type="molecule type" value="Genomic_DNA"/>
</dbReference>
<protein>
    <submittedName>
        <fullName evidence="1">Uncharacterized protein</fullName>
    </submittedName>
</protein>
<comment type="caution">
    <text evidence="1">The sequence shown here is derived from an EMBL/GenBank/DDBJ whole genome shotgun (WGS) entry which is preliminary data.</text>
</comment>
<keyword evidence="2" id="KW-1185">Reference proteome</keyword>
<accession>A0ACC2WVI9</accession>
<dbReference type="Proteomes" id="UP001234202">
    <property type="component" value="Unassembled WGS sequence"/>
</dbReference>